<dbReference type="Proteomes" id="UP000887574">
    <property type="component" value="Unplaced"/>
</dbReference>
<dbReference type="GO" id="GO:0020037">
    <property type="term" value="F:heme binding"/>
    <property type="evidence" value="ECO:0007669"/>
    <property type="project" value="UniProtKB-UniRule"/>
</dbReference>
<evidence type="ECO:0000313" key="8">
    <source>
        <dbReference type="WBParaSite" id="jg25721"/>
    </source>
</evidence>
<dbReference type="InterPro" id="IPR051872">
    <property type="entry name" value="Cytochrome_b5/Flavoprotein_Rdt"/>
</dbReference>
<dbReference type="GO" id="GO:0005783">
    <property type="term" value="C:endoplasmic reticulum"/>
    <property type="evidence" value="ECO:0007669"/>
    <property type="project" value="TreeGrafter"/>
</dbReference>
<evidence type="ECO:0000256" key="5">
    <source>
        <dbReference type="SAM" id="MobiDB-lite"/>
    </source>
</evidence>
<dbReference type="InterPro" id="IPR001199">
    <property type="entry name" value="Cyt_B5-like_heme/steroid-bd"/>
</dbReference>
<dbReference type="PANTHER" id="PTHR46237">
    <property type="entry name" value="CYTOCHROME B5 REDUCTASE 4 FAMILY MEMBER"/>
    <property type="match status" value="1"/>
</dbReference>
<dbReference type="PROSITE" id="PS00191">
    <property type="entry name" value="CYTOCHROME_B5_1"/>
    <property type="match status" value="1"/>
</dbReference>
<organism evidence="7 8">
    <name type="scientific">Ditylenchus dipsaci</name>
    <dbReference type="NCBI Taxonomy" id="166011"/>
    <lineage>
        <taxon>Eukaryota</taxon>
        <taxon>Metazoa</taxon>
        <taxon>Ecdysozoa</taxon>
        <taxon>Nematoda</taxon>
        <taxon>Chromadorea</taxon>
        <taxon>Rhabditida</taxon>
        <taxon>Tylenchina</taxon>
        <taxon>Tylenchomorpha</taxon>
        <taxon>Sphaerularioidea</taxon>
        <taxon>Anguinidae</taxon>
        <taxon>Anguininae</taxon>
        <taxon>Ditylenchus</taxon>
    </lineage>
</organism>
<dbReference type="AlphaFoldDB" id="A0A915E0R1"/>
<dbReference type="PROSITE" id="PS50255">
    <property type="entry name" value="CYTOCHROME_B5_2"/>
    <property type="match status" value="1"/>
</dbReference>
<keyword evidence="7" id="KW-1185">Reference proteome</keyword>
<dbReference type="Gene3D" id="3.10.120.10">
    <property type="entry name" value="Cytochrome b5-like heme/steroid binding domain"/>
    <property type="match status" value="1"/>
</dbReference>
<reference evidence="8" key="1">
    <citation type="submission" date="2022-11" db="UniProtKB">
        <authorList>
            <consortium name="WormBaseParasite"/>
        </authorList>
    </citation>
    <scope>IDENTIFICATION</scope>
</reference>
<name>A0A915E0R1_9BILA</name>
<evidence type="ECO:0000256" key="3">
    <source>
        <dbReference type="ARBA" id="ARBA00023004"/>
    </source>
</evidence>
<keyword evidence="2 4" id="KW-0479">Metal-binding</keyword>
<comment type="similarity">
    <text evidence="4">Belongs to the cytochrome b5 family.</text>
</comment>
<evidence type="ECO:0000256" key="1">
    <source>
        <dbReference type="ARBA" id="ARBA00022617"/>
    </source>
</evidence>
<evidence type="ECO:0000256" key="2">
    <source>
        <dbReference type="ARBA" id="ARBA00022723"/>
    </source>
</evidence>
<sequence>MALSVPGDTQNAGRSELRKKKKVALQPGKGLMDWVRLSKLQRMTRQEDCWMLLFDMVYDVTQYMEFHPGGADELMRAAGTDGTELFNEEHKWVNFRSMLSSCVIGPFHGNRLALRRPMPEGSEI</sequence>
<protein>
    <submittedName>
        <fullName evidence="8">Cytochrome b5 heme-binding domain-containing protein</fullName>
    </submittedName>
</protein>
<dbReference type="InterPro" id="IPR036400">
    <property type="entry name" value="Cyt_B5-like_heme/steroid_sf"/>
</dbReference>
<dbReference type="PANTHER" id="PTHR46237:SF1">
    <property type="entry name" value="CYTOCHROME B5 REDUCTASE 4"/>
    <property type="match status" value="1"/>
</dbReference>
<dbReference type="GO" id="GO:0004128">
    <property type="term" value="F:cytochrome-b5 reductase activity, acting on NAD(P)H"/>
    <property type="evidence" value="ECO:0007669"/>
    <property type="project" value="TreeGrafter"/>
</dbReference>
<dbReference type="FunFam" id="3.10.120.10:FF:000001">
    <property type="entry name" value="Cytochrome b5 reductase 4"/>
    <property type="match status" value="1"/>
</dbReference>
<dbReference type="Pfam" id="PF00173">
    <property type="entry name" value="Cyt-b5"/>
    <property type="match status" value="1"/>
</dbReference>
<dbReference type="SMART" id="SM01117">
    <property type="entry name" value="Cyt-b5"/>
    <property type="match status" value="1"/>
</dbReference>
<accession>A0A915E0R1</accession>
<dbReference type="InterPro" id="IPR018506">
    <property type="entry name" value="Cyt_B5_heme-BS"/>
</dbReference>
<evidence type="ECO:0000259" key="6">
    <source>
        <dbReference type="PROSITE" id="PS50255"/>
    </source>
</evidence>
<feature type="region of interest" description="Disordered" evidence="5">
    <location>
        <begin position="1"/>
        <end position="24"/>
    </location>
</feature>
<keyword evidence="1 4" id="KW-0349">Heme</keyword>
<evidence type="ECO:0000256" key="4">
    <source>
        <dbReference type="RuleBase" id="RU362121"/>
    </source>
</evidence>
<proteinExistence type="inferred from homology"/>
<feature type="domain" description="Cytochrome b5 heme-binding" evidence="6">
    <location>
        <begin position="32"/>
        <end position="108"/>
    </location>
</feature>
<dbReference type="GO" id="GO:0046872">
    <property type="term" value="F:metal ion binding"/>
    <property type="evidence" value="ECO:0007669"/>
    <property type="project" value="UniProtKB-UniRule"/>
</dbReference>
<dbReference type="PRINTS" id="PR00363">
    <property type="entry name" value="CYTOCHROMEB5"/>
</dbReference>
<keyword evidence="3 4" id="KW-0408">Iron</keyword>
<dbReference type="WBParaSite" id="jg25721">
    <property type="protein sequence ID" value="jg25721"/>
    <property type="gene ID" value="jg25721"/>
</dbReference>
<dbReference type="SUPFAM" id="SSF55856">
    <property type="entry name" value="Cytochrome b5-like heme/steroid binding domain"/>
    <property type="match status" value="1"/>
</dbReference>
<dbReference type="GO" id="GO:0006801">
    <property type="term" value="P:superoxide metabolic process"/>
    <property type="evidence" value="ECO:0007669"/>
    <property type="project" value="TreeGrafter"/>
</dbReference>
<evidence type="ECO:0000313" key="7">
    <source>
        <dbReference type="Proteomes" id="UP000887574"/>
    </source>
</evidence>